<dbReference type="PANTHER" id="PTHR43157">
    <property type="entry name" value="PHOSPHATIDYLINOSITOL-GLYCAN BIOSYNTHESIS CLASS F PROTEIN-RELATED"/>
    <property type="match status" value="1"/>
</dbReference>
<dbReference type="Pfam" id="PF00106">
    <property type="entry name" value="adh_short"/>
    <property type="match status" value="1"/>
</dbReference>
<gene>
    <name evidence="2" type="ORF">P5673_016118</name>
</gene>
<dbReference type="Gene3D" id="3.40.50.720">
    <property type="entry name" value="NAD(P)-binding Rossmann-like Domain"/>
    <property type="match status" value="1"/>
</dbReference>
<evidence type="ECO:0000313" key="2">
    <source>
        <dbReference type="EMBL" id="KAK2560992.1"/>
    </source>
</evidence>
<organism evidence="2 3">
    <name type="scientific">Acropora cervicornis</name>
    <name type="common">Staghorn coral</name>
    <dbReference type="NCBI Taxonomy" id="6130"/>
    <lineage>
        <taxon>Eukaryota</taxon>
        <taxon>Metazoa</taxon>
        <taxon>Cnidaria</taxon>
        <taxon>Anthozoa</taxon>
        <taxon>Hexacorallia</taxon>
        <taxon>Scleractinia</taxon>
        <taxon>Astrocoeniina</taxon>
        <taxon>Acroporidae</taxon>
        <taxon>Acropora</taxon>
    </lineage>
</organism>
<accession>A0AAD9QGS2</accession>
<dbReference type="PRINTS" id="PR00080">
    <property type="entry name" value="SDRFAMILY"/>
</dbReference>
<name>A0AAD9QGS2_ACRCE</name>
<keyword evidence="1" id="KW-0560">Oxidoreductase</keyword>
<evidence type="ECO:0000313" key="3">
    <source>
        <dbReference type="Proteomes" id="UP001249851"/>
    </source>
</evidence>
<dbReference type="PANTHER" id="PTHR43157:SF31">
    <property type="entry name" value="PHOSPHATIDYLINOSITOL-GLYCAN BIOSYNTHESIS CLASS F PROTEIN"/>
    <property type="match status" value="1"/>
</dbReference>
<dbReference type="GO" id="GO:0016491">
    <property type="term" value="F:oxidoreductase activity"/>
    <property type="evidence" value="ECO:0007669"/>
    <property type="project" value="UniProtKB-KW"/>
</dbReference>
<keyword evidence="3" id="KW-1185">Reference proteome</keyword>
<dbReference type="NCBIfam" id="NF004846">
    <property type="entry name" value="PRK06197.1"/>
    <property type="match status" value="1"/>
</dbReference>
<proteinExistence type="predicted"/>
<comment type="caution">
    <text evidence="2">The sequence shown here is derived from an EMBL/GenBank/DDBJ whole genome shotgun (WGS) entry which is preliminary data.</text>
</comment>
<protein>
    <submittedName>
        <fullName evidence="2">Retinol dehydrogenase 13</fullName>
    </submittedName>
</protein>
<dbReference type="InterPro" id="IPR036291">
    <property type="entry name" value="NAD(P)-bd_dom_sf"/>
</dbReference>
<dbReference type="SUPFAM" id="SSF51735">
    <property type="entry name" value="NAD(P)-binding Rossmann-fold domains"/>
    <property type="match status" value="1"/>
</dbReference>
<evidence type="ECO:0000256" key="1">
    <source>
        <dbReference type="ARBA" id="ARBA00023002"/>
    </source>
</evidence>
<dbReference type="EMBL" id="JARQWQ010000034">
    <property type="protein sequence ID" value="KAK2560992.1"/>
    <property type="molecule type" value="Genomic_DNA"/>
</dbReference>
<reference evidence="2" key="2">
    <citation type="journal article" date="2023" name="Science">
        <title>Genomic signatures of disease resistance in endangered staghorn corals.</title>
        <authorList>
            <person name="Vollmer S.V."/>
            <person name="Selwyn J.D."/>
            <person name="Despard B.A."/>
            <person name="Roesel C.L."/>
        </authorList>
    </citation>
    <scope>NUCLEOTIDE SEQUENCE</scope>
    <source>
        <strain evidence="2">K2</strain>
    </source>
</reference>
<dbReference type="AlphaFoldDB" id="A0AAD9QGS2"/>
<dbReference type="Proteomes" id="UP001249851">
    <property type="component" value="Unassembled WGS sequence"/>
</dbReference>
<dbReference type="InterPro" id="IPR002347">
    <property type="entry name" value="SDR_fam"/>
</dbReference>
<dbReference type="PRINTS" id="PR00081">
    <property type="entry name" value="GDHRDH"/>
</dbReference>
<sequence>MRLVQLKSDFIRKTESIKRKLICAGKKIKKMHQPNVNDVKANIIQARQCNQVKKLCRKRKCLEMKLQKVTHASHKLLLREPVTYRKHLKLLDNDPVEVVRSPICEMVKNENQEDRNSHVQGHSCSTVKIKDVTDVDIEEDKRRLRDRCLPWDYPTVLVANDNACKIEKPQLSIVGGKGEDYFSTNMATSENVLKFAGPLSTVAVAAGGIFFLKKYFGGGVCTSEVKLDGKTVIVTGANTGIGKETAVDLAGRGARVILACRNVPKAQQVAEEILKKTGSSKVIVKELDLASLKSVRNFARDINETEDRLDILINNAGVMRCPYWKTEDGFEMQFGVNHLGHFLLTNLLLGLLQRSQPSRVINVSSLAHTRGKIRFDDLQSEQDYHPGQAYAQSKLANVLFTRELSKKLDDTDVIVTSLHPGVVKTELGRHLPLAYSVLSRIVFGPLVWLIFKTPWQGAQTTIHCAVSEDVESGLYYSDCKPKEVAEQGRDDAVAKKLWEVSADLVGLENTI</sequence>
<reference evidence="2" key="1">
    <citation type="journal article" date="2023" name="G3 (Bethesda)">
        <title>Whole genome assembly and annotation of the endangered Caribbean coral Acropora cervicornis.</title>
        <authorList>
            <person name="Selwyn J.D."/>
            <person name="Vollmer S.V."/>
        </authorList>
    </citation>
    <scope>NUCLEOTIDE SEQUENCE</scope>
    <source>
        <strain evidence="2">K2</strain>
    </source>
</reference>